<name>A0ABV3R7I6_9SPHN</name>
<evidence type="ECO:0000259" key="2">
    <source>
        <dbReference type="Pfam" id="PF02627"/>
    </source>
</evidence>
<protein>
    <submittedName>
        <fullName evidence="3">Carboxymuconolactone decarboxylase family protein</fullName>
    </submittedName>
</protein>
<proteinExistence type="predicted"/>
<evidence type="ECO:0000313" key="4">
    <source>
        <dbReference type="Proteomes" id="UP001556118"/>
    </source>
</evidence>
<organism evidence="3 4">
    <name type="scientific">Novosphingobium rhizovicinum</name>
    <dbReference type="NCBI Taxonomy" id="3228928"/>
    <lineage>
        <taxon>Bacteria</taxon>
        <taxon>Pseudomonadati</taxon>
        <taxon>Pseudomonadota</taxon>
        <taxon>Alphaproteobacteria</taxon>
        <taxon>Sphingomonadales</taxon>
        <taxon>Sphingomonadaceae</taxon>
        <taxon>Novosphingobium</taxon>
    </lineage>
</organism>
<dbReference type="PANTHER" id="PTHR33570">
    <property type="entry name" value="4-CARBOXYMUCONOLACTONE DECARBOXYLASE FAMILY PROTEIN"/>
    <property type="match status" value="1"/>
</dbReference>
<feature type="region of interest" description="Disordered" evidence="1">
    <location>
        <begin position="1"/>
        <end position="24"/>
    </location>
</feature>
<dbReference type="InterPro" id="IPR052512">
    <property type="entry name" value="4CMD/NDH-1_regulator"/>
</dbReference>
<dbReference type="Pfam" id="PF02627">
    <property type="entry name" value="CMD"/>
    <property type="match status" value="2"/>
</dbReference>
<dbReference type="EMBL" id="JBFNXR010000017">
    <property type="protein sequence ID" value="MEW9854061.1"/>
    <property type="molecule type" value="Genomic_DNA"/>
</dbReference>
<evidence type="ECO:0000256" key="1">
    <source>
        <dbReference type="SAM" id="MobiDB-lite"/>
    </source>
</evidence>
<dbReference type="SUPFAM" id="SSF69118">
    <property type="entry name" value="AhpD-like"/>
    <property type="match status" value="1"/>
</dbReference>
<keyword evidence="4" id="KW-1185">Reference proteome</keyword>
<evidence type="ECO:0000313" key="3">
    <source>
        <dbReference type="EMBL" id="MEW9854061.1"/>
    </source>
</evidence>
<dbReference type="RefSeq" id="WP_367768976.1">
    <property type="nucleotide sequence ID" value="NZ_JBFNXR010000017.1"/>
</dbReference>
<comment type="caution">
    <text evidence="3">The sequence shown here is derived from an EMBL/GenBank/DDBJ whole genome shotgun (WGS) entry which is preliminary data.</text>
</comment>
<reference evidence="3 4" key="1">
    <citation type="submission" date="2024-06" db="EMBL/GenBank/DDBJ databases">
        <title>Novosphingobium rhizovicinus M1R2S20.</title>
        <authorList>
            <person name="Sun J.-Q."/>
        </authorList>
    </citation>
    <scope>NUCLEOTIDE SEQUENCE [LARGE SCALE GENOMIC DNA]</scope>
    <source>
        <strain evidence="3 4">M1R2S20</strain>
    </source>
</reference>
<sequence length="263" mass="28699">MTALNPADRSERGHSLQAKLTGREHDRPETLLQESWRDFVYAEVWSRPGLDQRARFLISLASAASSGGPRTTLVDYVRGALATRELTLGELREAALHLSVYCGWGVGGDLDEAITLVEAELGLDSVSLDPIRGAPWDPRQRMEAGFAAFNEVMTFDGPPVGNGVPFLEHGILNFVFGEMWCRPGLDQRSRRFLTLVGVANAAADVPIRSHFHAAMASGNCTAAELHEFVLQYAVHAGWPKASVIQSVVFEMAAKIEKGLAWNG</sequence>
<dbReference type="Proteomes" id="UP001556118">
    <property type="component" value="Unassembled WGS sequence"/>
</dbReference>
<feature type="domain" description="Carboxymuconolactone decarboxylase-like" evidence="2">
    <location>
        <begin position="32"/>
        <end position="105"/>
    </location>
</feature>
<dbReference type="PANTHER" id="PTHR33570:SF2">
    <property type="entry name" value="CARBOXYMUCONOLACTONE DECARBOXYLASE-LIKE DOMAIN-CONTAINING PROTEIN"/>
    <property type="match status" value="1"/>
</dbReference>
<feature type="domain" description="Carboxymuconolactone decarboxylase-like" evidence="2">
    <location>
        <begin position="169"/>
        <end position="241"/>
    </location>
</feature>
<accession>A0ABV3R7I6</accession>
<dbReference type="InterPro" id="IPR029032">
    <property type="entry name" value="AhpD-like"/>
</dbReference>
<dbReference type="Gene3D" id="1.20.1290.10">
    <property type="entry name" value="AhpD-like"/>
    <property type="match status" value="1"/>
</dbReference>
<dbReference type="InterPro" id="IPR003779">
    <property type="entry name" value="CMD-like"/>
</dbReference>
<gene>
    <name evidence="3" type="ORF">ABUH87_02545</name>
</gene>